<comment type="caution">
    <text evidence="3">The sequence shown here is derived from an EMBL/GenBank/DDBJ whole genome shotgun (WGS) entry which is preliminary data.</text>
</comment>
<comment type="function">
    <text evidence="2">Hydrolyzes RNA 2',3'-cyclic phosphodiester to an RNA 2'-phosphomonoester.</text>
</comment>
<feature type="active site" description="Proton donor" evidence="2">
    <location>
        <position position="41"/>
    </location>
</feature>
<dbReference type="Proteomes" id="UP000031327">
    <property type="component" value="Unassembled WGS sequence"/>
</dbReference>
<dbReference type="InterPro" id="IPR004175">
    <property type="entry name" value="RNA_CPDase"/>
</dbReference>
<evidence type="ECO:0000313" key="4">
    <source>
        <dbReference type="Proteomes" id="UP000031327"/>
    </source>
</evidence>
<feature type="short sequence motif" description="HXTX 1" evidence="2">
    <location>
        <begin position="41"/>
        <end position="44"/>
    </location>
</feature>
<sequence length="174" mass="20080">MSGKRLFFGIGLGPRHRTHIQSWLTQHVTAKKAPTLSRNWHVTLAFLAQVDNEREETLIRWASELELPPFQLRFAESGYWSHNGIFYLQPDHINPSLRSLADPLREYGEQLGLYRNPYPFSPHITVFRGVKPVPHVDVPIEPFSLDVTHFHLYQSHTLDDGLHYTPVETFALSA</sequence>
<keyword evidence="1 2" id="KW-0378">Hydrolase</keyword>
<dbReference type="GO" id="GO:0008664">
    <property type="term" value="F:RNA 2',3'-cyclic 3'-phosphodiesterase activity"/>
    <property type="evidence" value="ECO:0007669"/>
    <property type="project" value="UniProtKB-EC"/>
</dbReference>
<name>A0A0C1MFE6_9GAMM</name>
<gene>
    <name evidence="3" type="ORF">JF50_20100</name>
</gene>
<protein>
    <recommendedName>
        <fullName evidence="2">RNA 2',3'-cyclic phosphodiesterase</fullName>
        <shortName evidence="2">RNA 2',3'-CPDase</shortName>
        <ecNumber evidence="2">3.1.4.58</ecNumber>
    </recommendedName>
</protein>
<dbReference type="EC" id="3.1.4.58" evidence="2"/>
<evidence type="ECO:0000256" key="1">
    <source>
        <dbReference type="ARBA" id="ARBA00022801"/>
    </source>
</evidence>
<dbReference type="Pfam" id="PF13563">
    <property type="entry name" value="2_5_RNA_ligase2"/>
    <property type="match status" value="1"/>
</dbReference>
<dbReference type="Gene3D" id="3.90.1140.10">
    <property type="entry name" value="Cyclic phosphodiesterase"/>
    <property type="match status" value="1"/>
</dbReference>
<dbReference type="GO" id="GO:0004113">
    <property type="term" value="F:2',3'-cyclic-nucleotide 3'-phosphodiesterase activity"/>
    <property type="evidence" value="ECO:0007669"/>
    <property type="project" value="InterPro"/>
</dbReference>
<comment type="catalytic activity">
    <reaction evidence="2">
        <text>a 3'-end 2',3'-cyclophospho-ribonucleotide-RNA + H2O = a 3'-end 2'-phospho-ribonucleotide-RNA + H(+)</text>
        <dbReference type="Rhea" id="RHEA:11828"/>
        <dbReference type="Rhea" id="RHEA-COMP:10464"/>
        <dbReference type="Rhea" id="RHEA-COMP:17353"/>
        <dbReference type="ChEBI" id="CHEBI:15377"/>
        <dbReference type="ChEBI" id="CHEBI:15378"/>
        <dbReference type="ChEBI" id="CHEBI:83064"/>
        <dbReference type="ChEBI" id="CHEBI:173113"/>
        <dbReference type="EC" id="3.1.4.58"/>
    </reaction>
</comment>
<dbReference type="RefSeq" id="WP_039611168.1">
    <property type="nucleotide sequence ID" value="NZ_JWIC01000008.1"/>
</dbReference>
<dbReference type="AlphaFoldDB" id="A0A0C1MFE6"/>
<dbReference type="NCBIfam" id="TIGR02258">
    <property type="entry name" value="2_5_ligase"/>
    <property type="match status" value="1"/>
</dbReference>
<dbReference type="HAMAP" id="MF_01940">
    <property type="entry name" value="RNA_CPDase"/>
    <property type="match status" value="1"/>
</dbReference>
<feature type="active site" description="Proton acceptor" evidence="2">
    <location>
        <position position="123"/>
    </location>
</feature>
<dbReference type="PANTHER" id="PTHR35561:SF1">
    <property type="entry name" value="RNA 2',3'-CYCLIC PHOSPHODIESTERASE"/>
    <property type="match status" value="1"/>
</dbReference>
<dbReference type="InterPro" id="IPR009097">
    <property type="entry name" value="Cyclic_Pdiesterase"/>
</dbReference>
<dbReference type="GO" id="GO:0016874">
    <property type="term" value="F:ligase activity"/>
    <property type="evidence" value="ECO:0007669"/>
    <property type="project" value="UniProtKB-KW"/>
</dbReference>
<keyword evidence="3" id="KW-0436">Ligase</keyword>
<organism evidence="3 4">
    <name type="scientific">Pseudoalteromonas luteoviolacea</name>
    <dbReference type="NCBI Taxonomy" id="43657"/>
    <lineage>
        <taxon>Bacteria</taxon>
        <taxon>Pseudomonadati</taxon>
        <taxon>Pseudomonadota</taxon>
        <taxon>Gammaproteobacteria</taxon>
        <taxon>Alteromonadales</taxon>
        <taxon>Pseudoalteromonadaceae</taxon>
        <taxon>Pseudoalteromonas</taxon>
    </lineage>
</organism>
<feature type="short sequence motif" description="HXTX 2" evidence="2">
    <location>
        <begin position="123"/>
        <end position="126"/>
    </location>
</feature>
<accession>A0A0C1MFE6</accession>
<evidence type="ECO:0000313" key="3">
    <source>
        <dbReference type="EMBL" id="KID55514.1"/>
    </source>
</evidence>
<evidence type="ECO:0000256" key="2">
    <source>
        <dbReference type="HAMAP-Rule" id="MF_01940"/>
    </source>
</evidence>
<proteinExistence type="inferred from homology"/>
<dbReference type="SUPFAM" id="SSF55144">
    <property type="entry name" value="LigT-like"/>
    <property type="match status" value="1"/>
</dbReference>
<dbReference type="PANTHER" id="PTHR35561">
    <property type="entry name" value="RNA 2',3'-CYCLIC PHOSPHODIESTERASE"/>
    <property type="match status" value="1"/>
</dbReference>
<comment type="similarity">
    <text evidence="2">Belongs to the 2H phosphoesterase superfamily. ThpR family.</text>
</comment>
<reference evidence="3 4" key="1">
    <citation type="submission" date="2014-12" db="EMBL/GenBank/DDBJ databases">
        <title>Draft Genome Sequence of Pseudoalteromonas luteoviolacea HI1.</title>
        <authorList>
            <person name="Asahina A.Y."/>
            <person name="Hadfield M.G."/>
        </authorList>
    </citation>
    <scope>NUCLEOTIDE SEQUENCE [LARGE SCALE GENOMIC DNA]</scope>
    <source>
        <strain evidence="3 4">HI1</strain>
    </source>
</reference>
<dbReference type="EMBL" id="JWIC01000008">
    <property type="protein sequence ID" value="KID55514.1"/>
    <property type="molecule type" value="Genomic_DNA"/>
</dbReference>
<dbReference type="OrthoDB" id="7061261at2"/>